<accession>A0ABP1R367</accession>
<gene>
    <name evidence="2" type="ORF">ODALV1_LOCUS16958</name>
</gene>
<keyword evidence="3" id="KW-1185">Reference proteome</keyword>
<feature type="region of interest" description="Disordered" evidence="1">
    <location>
        <begin position="156"/>
        <end position="189"/>
    </location>
</feature>
<evidence type="ECO:0000313" key="3">
    <source>
        <dbReference type="Proteomes" id="UP001642540"/>
    </source>
</evidence>
<name>A0ABP1R367_9HEXA</name>
<evidence type="ECO:0000313" key="2">
    <source>
        <dbReference type="EMBL" id="CAL8115662.1"/>
    </source>
</evidence>
<feature type="compositionally biased region" description="Polar residues" evidence="1">
    <location>
        <begin position="29"/>
        <end position="49"/>
    </location>
</feature>
<reference evidence="2 3" key="1">
    <citation type="submission" date="2024-08" db="EMBL/GenBank/DDBJ databases">
        <authorList>
            <person name="Cucini C."/>
            <person name="Frati F."/>
        </authorList>
    </citation>
    <scope>NUCLEOTIDE SEQUENCE [LARGE SCALE GENOMIC DNA]</scope>
</reference>
<dbReference type="Proteomes" id="UP001642540">
    <property type="component" value="Unassembled WGS sequence"/>
</dbReference>
<sequence>MRADKRSFSFTWMRGQKNNGDGRAEPASDMTTGNPSQMERSNTTWFMTNVSTSSSSSGVSSMSGSSATSQETEESVKENTSFSRSDNSQGRLRRLGSSFTRFGTKYSIIEDDDETQNCEQQEPTVEEPTVPDVVMNFVEPQPQTIEVTKEPVHFDEDGNFIGRAGKPSVSRRKSCSSSKEAGPTSVKTASFGRKINKTVQDVKASLGNFSQKFRRSTRRRYRMGPGTPLTEVTPTRKILGRTPTKLYSPFGIGLESPAFKTPRRLDRPSTPRLTRRSLVSGLVYSPSNNFRNDLAEARRGMEDFHILARDVTRRSVRF</sequence>
<feature type="compositionally biased region" description="Low complexity" evidence="1">
    <location>
        <begin position="50"/>
        <end position="69"/>
    </location>
</feature>
<proteinExistence type="predicted"/>
<comment type="caution">
    <text evidence="2">The sequence shown here is derived from an EMBL/GenBank/DDBJ whole genome shotgun (WGS) entry which is preliminary data.</text>
</comment>
<evidence type="ECO:0000256" key="1">
    <source>
        <dbReference type="SAM" id="MobiDB-lite"/>
    </source>
</evidence>
<dbReference type="EMBL" id="CAXLJM020000051">
    <property type="protein sequence ID" value="CAL8115662.1"/>
    <property type="molecule type" value="Genomic_DNA"/>
</dbReference>
<feature type="region of interest" description="Disordered" evidence="1">
    <location>
        <begin position="1"/>
        <end position="96"/>
    </location>
</feature>
<protein>
    <submittedName>
        <fullName evidence="2">Uncharacterized protein</fullName>
    </submittedName>
</protein>
<feature type="compositionally biased region" description="Polar residues" evidence="1">
    <location>
        <begin position="78"/>
        <end position="90"/>
    </location>
</feature>
<organism evidence="2 3">
    <name type="scientific">Orchesella dallaii</name>
    <dbReference type="NCBI Taxonomy" id="48710"/>
    <lineage>
        <taxon>Eukaryota</taxon>
        <taxon>Metazoa</taxon>
        <taxon>Ecdysozoa</taxon>
        <taxon>Arthropoda</taxon>
        <taxon>Hexapoda</taxon>
        <taxon>Collembola</taxon>
        <taxon>Entomobryomorpha</taxon>
        <taxon>Entomobryoidea</taxon>
        <taxon>Orchesellidae</taxon>
        <taxon>Orchesellinae</taxon>
        <taxon>Orchesella</taxon>
    </lineage>
</organism>